<name>A0ABR0YZ54_HUSHU</name>
<proteinExistence type="predicted"/>
<sequence length="299" mass="34309">LNQLLHSIFFLGSIHILNIKPEEFFLQEEVESLKRILGLKFSEPSEKCNTHLPTRTPFSILLDAVVNISQNEEQVKNHLVNVFNNLKLKSSDNKYYNYYTLEATVICITHYEKANREKTDTFYGASLSCRGDLEKKLMIQLSCLKTWNYAVAYAVSFAQEGGAVQFPSEVICRSFKRHWTERNYYGVPPCKNCTSVFQNITFTHRDKNNESAETNKPPWPYGNCAETESLSKLLTAYSALPVKALNKNEPVDFIKERAIVCDRARNTLRVLLPRRGFKLNGNDFQFFEPSTSTSHQANP</sequence>
<comment type="caution">
    <text evidence="1">The sequence shown here is derived from an EMBL/GenBank/DDBJ whole genome shotgun (WGS) entry which is preliminary data.</text>
</comment>
<feature type="non-terminal residue" evidence="1">
    <location>
        <position position="1"/>
    </location>
</feature>
<evidence type="ECO:0000313" key="1">
    <source>
        <dbReference type="EMBL" id="KAK6477821.1"/>
    </source>
</evidence>
<dbReference type="EMBL" id="JAHFZB010000020">
    <property type="protein sequence ID" value="KAK6477821.1"/>
    <property type="molecule type" value="Genomic_DNA"/>
</dbReference>
<evidence type="ECO:0000313" key="2">
    <source>
        <dbReference type="Proteomes" id="UP001369086"/>
    </source>
</evidence>
<organism evidence="1 2">
    <name type="scientific">Huso huso</name>
    <name type="common">Beluga</name>
    <name type="synonym">Acipenser huso</name>
    <dbReference type="NCBI Taxonomy" id="61971"/>
    <lineage>
        <taxon>Eukaryota</taxon>
        <taxon>Metazoa</taxon>
        <taxon>Chordata</taxon>
        <taxon>Craniata</taxon>
        <taxon>Vertebrata</taxon>
        <taxon>Euteleostomi</taxon>
        <taxon>Actinopterygii</taxon>
        <taxon>Chondrostei</taxon>
        <taxon>Acipenseriformes</taxon>
        <taxon>Acipenseridae</taxon>
        <taxon>Huso</taxon>
    </lineage>
</organism>
<reference evidence="1 2" key="1">
    <citation type="submission" date="2021-05" db="EMBL/GenBank/DDBJ databases">
        <authorList>
            <person name="Zahm M."/>
            <person name="Klopp C."/>
            <person name="Cabau C."/>
            <person name="Kuhl H."/>
            <person name="Suciu R."/>
            <person name="Ciorpac M."/>
            <person name="Holostenco D."/>
            <person name="Gessner J."/>
            <person name="Wuertz S."/>
            <person name="Hohne C."/>
            <person name="Stock M."/>
            <person name="Gislard M."/>
            <person name="Lluch J."/>
            <person name="Milhes M."/>
            <person name="Lampietro C."/>
            <person name="Lopez Roques C."/>
            <person name="Donnadieu C."/>
            <person name="Du K."/>
            <person name="Schartl M."/>
            <person name="Guiguen Y."/>
        </authorList>
    </citation>
    <scope>NUCLEOTIDE SEQUENCE [LARGE SCALE GENOMIC DNA]</scope>
    <source>
        <strain evidence="1">Hh-F2</strain>
        <tissue evidence="1">Blood</tissue>
    </source>
</reference>
<keyword evidence="2" id="KW-1185">Reference proteome</keyword>
<dbReference type="Proteomes" id="UP001369086">
    <property type="component" value="Unassembled WGS sequence"/>
</dbReference>
<protein>
    <submittedName>
        <fullName evidence="1">Uncharacterized protein</fullName>
    </submittedName>
</protein>
<accession>A0ABR0YZ54</accession>
<gene>
    <name evidence="1" type="ORF">HHUSO_G21434</name>
</gene>